<sequence>MSIYIHLLRLPFRFFWKNLYIVSMPFRDPLRPLVLGGDHSISYSVVRAVSEKLVGPVDIYKPLEGNEYSHAGRQSGSCTVCK</sequence>
<dbReference type="Gene3D" id="3.40.800.10">
    <property type="entry name" value="Ureohydrolase domain"/>
    <property type="match status" value="1"/>
</dbReference>
<dbReference type="Pfam" id="PF00491">
    <property type="entry name" value="Arginase"/>
    <property type="match status" value="1"/>
</dbReference>
<organism evidence="3 4">
    <name type="scientific">Prunus persica</name>
    <name type="common">Peach</name>
    <name type="synonym">Amygdalus persica</name>
    <dbReference type="NCBI Taxonomy" id="3760"/>
    <lineage>
        <taxon>Eukaryota</taxon>
        <taxon>Viridiplantae</taxon>
        <taxon>Streptophyta</taxon>
        <taxon>Embryophyta</taxon>
        <taxon>Tracheophyta</taxon>
        <taxon>Spermatophyta</taxon>
        <taxon>Magnoliopsida</taxon>
        <taxon>eudicotyledons</taxon>
        <taxon>Gunneridae</taxon>
        <taxon>Pentapetalae</taxon>
        <taxon>rosids</taxon>
        <taxon>fabids</taxon>
        <taxon>Rosales</taxon>
        <taxon>Rosaceae</taxon>
        <taxon>Amygdaloideae</taxon>
        <taxon>Amygdaleae</taxon>
        <taxon>Prunus</taxon>
    </lineage>
</organism>
<evidence type="ECO:0000313" key="3">
    <source>
        <dbReference type="EMBL" id="ONI21625.1"/>
    </source>
</evidence>
<dbReference type="STRING" id="3760.A0A251QG37"/>
<reference evidence="3 4" key="1">
    <citation type="journal article" date="2013" name="Nat. Genet.">
        <title>The high-quality draft genome of peach (Prunus persica) identifies unique patterns of genetic diversity, domestication and genome evolution.</title>
        <authorList>
            <consortium name="International Peach Genome Initiative"/>
            <person name="Verde I."/>
            <person name="Abbott A.G."/>
            <person name="Scalabrin S."/>
            <person name="Jung S."/>
            <person name="Shu S."/>
            <person name="Marroni F."/>
            <person name="Zhebentyayeva T."/>
            <person name="Dettori M.T."/>
            <person name="Grimwood J."/>
            <person name="Cattonaro F."/>
            <person name="Zuccolo A."/>
            <person name="Rossini L."/>
            <person name="Jenkins J."/>
            <person name="Vendramin E."/>
            <person name="Meisel L.A."/>
            <person name="Decroocq V."/>
            <person name="Sosinski B."/>
            <person name="Prochnik S."/>
            <person name="Mitros T."/>
            <person name="Policriti A."/>
            <person name="Cipriani G."/>
            <person name="Dondini L."/>
            <person name="Ficklin S."/>
            <person name="Goodstein D.M."/>
            <person name="Xuan P."/>
            <person name="Del Fabbro C."/>
            <person name="Aramini V."/>
            <person name="Copetti D."/>
            <person name="Gonzalez S."/>
            <person name="Horner D.S."/>
            <person name="Falchi R."/>
            <person name="Lucas S."/>
            <person name="Mica E."/>
            <person name="Maldonado J."/>
            <person name="Lazzari B."/>
            <person name="Bielenberg D."/>
            <person name="Pirona R."/>
            <person name="Miculan M."/>
            <person name="Barakat A."/>
            <person name="Testolin R."/>
            <person name="Stella A."/>
            <person name="Tartarini S."/>
            <person name="Tonutti P."/>
            <person name="Arus P."/>
            <person name="Orellana A."/>
            <person name="Wells C."/>
            <person name="Main D."/>
            <person name="Vizzotto G."/>
            <person name="Silva H."/>
            <person name="Salamini F."/>
            <person name="Schmutz J."/>
            <person name="Morgante M."/>
            <person name="Rokhsar D.S."/>
        </authorList>
    </citation>
    <scope>NUCLEOTIDE SEQUENCE [LARGE SCALE GENOMIC DNA]</scope>
    <source>
        <strain evidence="4">cv. Nemared</strain>
    </source>
</reference>
<dbReference type="eggNOG" id="KOG2964">
    <property type="taxonomic scope" value="Eukaryota"/>
</dbReference>
<evidence type="ECO:0000256" key="2">
    <source>
        <dbReference type="ARBA" id="ARBA00022801"/>
    </source>
</evidence>
<gene>
    <name evidence="3" type="ORF">PRUPE_2G076400</name>
</gene>
<keyword evidence="1" id="KW-0479">Metal-binding</keyword>
<evidence type="ECO:0000313" key="4">
    <source>
        <dbReference type="Proteomes" id="UP000006882"/>
    </source>
</evidence>
<dbReference type="GO" id="GO:0016787">
    <property type="term" value="F:hydrolase activity"/>
    <property type="evidence" value="ECO:0007669"/>
    <property type="project" value="UniProtKB-KW"/>
</dbReference>
<dbReference type="GO" id="GO:0046872">
    <property type="term" value="F:metal ion binding"/>
    <property type="evidence" value="ECO:0007669"/>
    <property type="project" value="UniProtKB-KW"/>
</dbReference>
<dbReference type="Proteomes" id="UP000006882">
    <property type="component" value="Chromosome G2"/>
</dbReference>
<dbReference type="PANTHER" id="PTHR11358:SF26">
    <property type="entry name" value="GUANIDINO ACID HYDROLASE, MITOCHONDRIAL"/>
    <property type="match status" value="1"/>
</dbReference>
<evidence type="ECO:0000256" key="1">
    <source>
        <dbReference type="ARBA" id="ARBA00022723"/>
    </source>
</evidence>
<dbReference type="PANTHER" id="PTHR11358">
    <property type="entry name" value="ARGINASE/AGMATINASE"/>
    <property type="match status" value="1"/>
</dbReference>
<accession>A0A251QG37</accession>
<dbReference type="InterPro" id="IPR006035">
    <property type="entry name" value="Ureohydrolase"/>
</dbReference>
<dbReference type="EMBL" id="CM007652">
    <property type="protein sequence ID" value="ONI21625.1"/>
    <property type="molecule type" value="Genomic_DNA"/>
</dbReference>
<dbReference type="Gramene" id="ONI21625">
    <property type="protein sequence ID" value="ONI21625"/>
    <property type="gene ID" value="PRUPE_2G076400"/>
</dbReference>
<protein>
    <submittedName>
        <fullName evidence="3">Uncharacterized protein</fullName>
    </submittedName>
</protein>
<dbReference type="InterPro" id="IPR023696">
    <property type="entry name" value="Ureohydrolase_dom_sf"/>
</dbReference>
<dbReference type="AlphaFoldDB" id="A0A251QG37"/>
<name>A0A251QG37_PRUPE</name>
<dbReference type="SUPFAM" id="SSF52768">
    <property type="entry name" value="Arginase/deacetylase"/>
    <property type="match status" value="1"/>
</dbReference>
<proteinExistence type="predicted"/>
<keyword evidence="4" id="KW-1185">Reference proteome</keyword>
<keyword evidence="2" id="KW-0378">Hydrolase</keyword>